<evidence type="ECO:0000313" key="2">
    <source>
        <dbReference type="Proteomes" id="UP001597541"/>
    </source>
</evidence>
<accession>A0ABW5PIY4</accession>
<dbReference type="EMBL" id="JBHUME010000012">
    <property type="protein sequence ID" value="MFD2614494.1"/>
    <property type="molecule type" value="Genomic_DNA"/>
</dbReference>
<dbReference type="RefSeq" id="WP_377605418.1">
    <property type="nucleotide sequence ID" value="NZ_JBHUME010000012.1"/>
</dbReference>
<protein>
    <submittedName>
        <fullName evidence="1">DUF6838 family protein</fullName>
    </submittedName>
</protein>
<comment type="caution">
    <text evidence="1">The sequence shown here is derived from an EMBL/GenBank/DDBJ whole genome shotgun (WGS) entry which is preliminary data.</text>
</comment>
<proteinExistence type="predicted"/>
<evidence type="ECO:0000313" key="1">
    <source>
        <dbReference type="EMBL" id="MFD2614494.1"/>
    </source>
</evidence>
<dbReference type="Proteomes" id="UP001597541">
    <property type="component" value="Unassembled WGS sequence"/>
</dbReference>
<sequence length="140" mass="16149">MLSRAHINKAVNDAIKTIFPTVPIQSSDIEEGFPRPSFYVSIETNSTQQYQFSIMRDMTCRIKYFPKDRNLNKEEVYDVQDKLEMQFGLTLPVGDRVFTIDGAATEVVDKVLHFSFDFSYYESKDQAPEGPLMEELEFNG</sequence>
<gene>
    <name evidence="1" type="ORF">ACFSUF_18945</name>
</gene>
<reference evidence="2" key="1">
    <citation type="journal article" date="2019" name="Int. J. Syst. Evol. Microbiol.">
        <title>The Global Catalogue of Microorganisms (GCM) 10K type strain sequencing project: providing services to taxonomists for standard genome sequencing and annotation.</title>
        <authorList>
            <consortium name="The Broad Institute Genomics Platform"/>
            <consortium name="The Broad Institute Genome Sequencing Center for Infectious Disease"/>
            <person name="Wu L."/>
            <person name="Ma J."/>
        </authorList>
    </citation>
    <scope>NUCLEOTIDE SEQUENCE [LARGE SCALE GENOMIC DNA]</scope>
    <source>
        <strain evidence="2">KCTC 3950</strain>
    </source>
</reference>
<keyword evidence="2" id="KW-1185">Reference proteome</keyword>
<dbReference type="Pfam" id="PF20765">
    <property type="entry name" value="Phage_tail_terminator_8"/>
    <property type="match status" value="1"/>
</dbReference>
<organism evidence="1 2">
    <name type="scientific">Paenibacillus gansuensis</name>
    <dbReference type="NCBI Taxonomy" id="306542"/>
    <lineage>
        <taxon>Bacteria</taxon>
        <taxon>Bacillati</taxon>
        <taxon>Bacillota</taxon>
        <taxon>Bacilli</taxon>
        <taxon>Bacillales</taxon>
        <taxon>Paenibacillaceae</taxon>
        <taxon>Paenibacillus</taxon>
    </lineage>
</organism>
<name>A0ABW5PIY4_9BACL</name>
<dbReference type="InterPro" id="IPR049254">
    <property type="entry name" value="Phage_tail_terminator"/>
</dbReference>